<dbReference type="PANTHER" id="PTHR12587">
    <property type="entry name" value="LAR INTERACTING PROTEIN LIP -RELATED PROTEIN"/>
    <property type="match status" value="1"/>
</dbReference>
<evidence type="ECO:0000313" key="5">
    <source>
        <dbReference type="Proteomes" id="UP000828390"/>
    </source>
</evidence>
<feature type="coiled-coil region" evidence="2">
    <location>
        <begin position="33"/>
        <end position="67"/>
    </location>
</feature>
<dbReference type="Proteomes" id="UP000828390">
    <property type="component" value="Unassembled WGS sequence"/>
</dbReference>
<reference evidence="4" key="2">
    <citation type="submission" date="2020-11" db="EMBL/GenBank/DDBJ databases">
        <authorList>
            <person name="McCartney M.A."/>
            <person name="Auch B."/>
            <person name="Kono T."/>
            <person name="Mallez S."/>
            <person name="Becker A."/>
            <person name="Gohl D.M."/>
            <person name="Silverstein K.A.T."/>
            <person name="Koren S."/>
            <person name="Bechman K.B."/>
            <person name="Herman A."/>
            <person name="Abrahante J.E."/>
            <person name="Garbe J."/>
        </authorList>
    </citation>
    <scope>NUCLEOTIDE SEQUENCE</scope>
    <source>
        <strain evidence="4">Duluth1</strain>
        <tissue evidence="4">Whole animal</tissue>
    </source>
</reference>
<keyword evidence="5" id="KW-1185">Reference proteome</keyword>
<dbReference type="PANTHER" id="PTHR12587:SF14">
    <property type="entry name" value="AT31531P"/>
    <property type="match status" value="1"/>
</dbReference>
<reference evidence="4" key="1">
    <citation type="journal article" date="2019" name="bioRxiv">
        <title>The Genome of the Zebra Mussel, Dreissena polymorpha: A Resource for Invasive Species Research.</title>
        <authorList>
            <person name="McCartney M.A."/>
            <person name="Auch B."/>
            <person name="Kono T."/>
            <person name="Mallez S."/>
            <person name="Zhang Y."/>
            <person name="Obille A."/>
            <person name="Becker A."/>
            <person name="Abrahante J.E."/>
            <person name="Garbe J."/>
            <person name="Badalamenti J.P."/>
            <person name="Herman A."/>
            <person name="Mangelson H."/>
            <person name="Liachko I."/>
            <person name="Sullivan S."/>
            <person name="Sone E.D."/>
            <person name="Koren S."/>
            <person name="Silverstein K.A.T."/>
            <person name="Beckman K.B."/>
            <person name="Gohl D.M."/>
        </authorList>
    </citation>
    <scope>NUCLEOTIDE SEQUENCE</scope>
    <source>
        <strain evidence="4">Duluth1</strain>
        <tissue evidence="4">Whole animal</tissue>
    </source>
</reference>
<feature type="domain" description="Liprin-beta-1/2 coiled-coil" evidence="3">
    <location>
        <begin position="16"/>
        <end position="75"/>
    </location>
</feature>
<keyword evidence="2" id="KW-0175">Coiled coil</keyword>
<protein>
    <recommendedName>
        <fullName evidence="3">Liprin-beta-1/2 coiled-coil domain-containing protein</fullName>
    </recommendedName>
</protein>
<evidence type="ECO:0000313" key="4">
    <source>
        <dbReference type="EMBL" id="KAH3877314.1"/>
    </source>
</evidence>
<dbReference type="EMBL" id="JAIWYP010000001">
    <property type="protein sequence ID" value="KAH3877314.1"/>
    <property type="molecule type" value="Genomic_DNA"/>
</dbReference>
<organism evidence="4 5">
    <name type="scientific">Dreissena polymorpha</name>
    <name type="common">Zebra mussel</name>
    <name type="synonym">Mytilus polymorpha</name>
    <dbReference type="NCBI Taxonomy" id="45954"/>
    <lineage>
        <taxon>Eukaryota</taxon>
        <taxon>Metazoa</taxon>
        <taxon>Spiralia</taxon>
        <taxon>Lophotrochozoa</taxon>
        <taxon>Mollusca</taxon>
        <taxon>Bivalvia</taxon>
        <taxon>Autobranchia</taxon>
        <taxon>Heteroconchia</taxon>
        <taxon>Euheterodonta</taxon>
        <taxon>Imparidentia</taxon>
        <taxon>Neoheterodontei</taxon>
        <taxon>Myida</taxon>
        <taxon>Dreissenoidea</taxon>
        <taxon>Dreissenidae</taxon>
        <taxon>Dreissena</taxon>
    </lineage>
</organism>
<evidence type="ECO:0000256" key="1">
    <source>
        <dbReference type="ARBA" id="ARBA00022737"/>
    </source>
</evidence>
<dbReference type="AlphaFoldDB" id="A0A9D4MKH0"/>
<dbReference type="InterPro" id="IPR058914">
    <property type="entry name" value="LIPB1/2_CC"/>
</dbReference>
<dbReference type="Pfam" id="PF26022">
    <property type="entry name" value="CC_Liprin_beta"/>
    <property type="match status" value="1"/>
</dbReference>
<name>A0A9D4MKH0_DREPO</name>
<accession>A0A9D4MKH0</accession>
<sequence>MLVETKHLFGLLQGPEERARRLEMDRSSLTMQVNVLTEQVEAQSERIREMEYQLENRRQKVQFTEERYQKSPLHGIKLQADVSVFSLPGGLVSSMLLFLCNEKQERYKVAVTKYCHCCDSEYMKQFGIPDTSLEDAYRWIRFCINDDDDKDDDDDYDDHDDHDD</sequence>
<evidence type="ECO:0000259" key="3">
    <source>
        <dbReference type="Pfam" id="PF26022"/>
    </source>
</evidence>
<evidence type="ECO:0000256" key="2">
    <source>
        <dbReference type="SAM" id="Coils"/>
    </source>
</evidence>
<dbReference type="GO" id="GO:0048786">
    <property type="term" value="C:presynaptic active zone"/>
    <property type="evidence" value="ECO:0007669"/>
    <property type="project" value="TreeGrafter"/>
</dbReference>
<gene>
    <name evidence="4" type="ORF">DPMN_001177</name>
</gene>
<dbReference type="InterPro" id="IPR029515">
    <property type="entry name" value="Liprin"/>
</dbReference>
<dbReference type="GO" id="GO:0007528">
    <property type="term" value="P:neuromuscular junction development"/>
    <property type="evidence" value="ECO:0007669"/>
    <property type="project" value="TreeGrafter"/>
</dbReference>
<keyword evidence="1" id="KW-0677">Repeat</keyword>
<comment type="caution">
    <text evidence="4">The sequence shown here is derived from an EMBL/GenBank/DDBJ whole genome shotgun (WGS) entry which is preliminary data.</text>
</comment>
<proteinExistence type="predicted"/>